<keyword evidence="3" id="KW-1185">Reference proteome</keyword>
<dbReference type="Gene3D" id="2.80.10.50">
    <property type="match status" value="1"/>
</dbReference>
<dbReference type="EMBL" id="CAJNOR010005641">
    <property type="protein sequence ID" value="CAF1570823.1"/>
    <property type="molecule type" value="Genomic_DNA"/>
</dbReference>
<feature type="non-terminal residue" evidence="2">
    <location>
        <position position="212"/>
    </location>
</feature>
<accession>A0A815YIU8</accession>
<dbReference type="AlphaFoldDB" id="A0A815YIU8"/>
<name>A0A815YIU8_ADIRI</name>
<comment type="similarity">
    <text evidence="1">Belongs to the heparin-binding growth factors family.</text>
</comment>
<dbReference type="GO" id="GO:0008083">
    <property type="term" value="F:growth factor activity"/>
    <property type="evidence" value="ECO:0007669"/>
    <property type="project" value="InterPro"/>
</dbReference>
<reference evidence="2" key="1">
    <citation type="submission" date="2021-02" db="EMBL/GenBank/DDBJ databases">
        <authorList>
            <person name="Nowell W R."/>
        </authorList>
    </citation>
    <scope>NUCLEOTIDE SEQUENCE</scope>
</reference>
<protein>
    <submittedName>
        <fullName evidence="2">Uncharacterized protein</fullName>
    </submittedName>
</protein>
<proteinExistence type="inferred from homology"/>
<dbReference type="SUPFAM" id="SSF50353">
    <property type="entry name" value="Cytokine"/>
    <property type="match status" value="1"/>
</dbReference>
<gene>
    <name evidence="2" type="ORF">XAT740_LOCUS44459</name>
</gene>
<evidence type="ECO:0000256" key="1">
    <source>
        <dbReference type="ARBA" id="ARBA00007936"/>
    </source>
</evidence>
<dbReference type="InterPro" id="IPR008996">
    <property type="entry name" value="IL1/FGF"/>
</dbReference>
<dbReference type="InterPro" id="IPR002209">
    <property type="entry name" value="Fibroblast_GF_fam"/>
</dbReference>
<organism evidence="2 3">
    <name type="scientific">Adineta ricciae</name>
    <name type="common">Rotifer</name>
    <dbReference type="NCBI Taxonomy" id="249248"/>
    <lineage>
        <taxon>Eukaryota</taxon>
        <taxon>Metazoa</taxon>
        <taxon>Spiralia</taxon>
        <taxon>Gnathifera</taxon>
        <taxon>Rotifera</taxon>
        <taxon>Eurotatoria</taxon>
        <taxon>Bdelloidea</taxon>
        <taxon>Adinetida</taxon>
        <taxon>Adinetidae</taxon>
        <taxon>Adineta</taxon>
    </lineage>
</organism>
<evidence type="ECO:0000313" key="2">
    <source>
        <dbReference type="EMBL" id="CAF1570823.1"/>
    </source>
</evidence>
<sequence length="212" mass="25096">PLFSLPIDQQSISSFVQYKLDTNHRYRSSIVSFVHRQPDGSQLATTRYYRIVFHCNVLPGSLYLRFSKVKPYRTVVQNRQDPSTIFGFRSVGAYSRVQIQNYLSGFWLCMNKYGRIVPKLNITINNLACTFRQSSDGPYLRLISELDPSRQMVYDTLRLLTLNPVLHRRYAHYMVDGKRLFKREQCGRFMFDSQIDKRLFNRTTDPFVRLRQ</sequence>
<dbReference type="Pfam" id="PF00167">
    <property type="entry name" value="FGF"/>
    <property type="match status" value="1"/>
</dbReference>
<evidence type="ECO:0000313" key="3">
    <source>
        <dbReference type="Proteomes" id="UP000663828"/>
    </source>
</evidence>
<comment type="caution">
    <text evidence="2">The sequence shown here is derived from an EMBL/GenBank/DDBJ whole genome shotgun (WGS) entry which is preliminary data.</text>
</comment>
<dbReference type="Proteomes" id="UP000663828">
    <property type="component" value="Unassembled WGS sequence"/>
</dbReference>